<keyword evidence="2" id="KW-1185">Reference proteome</keyword>
<dbReference type="EMBL" id="NCKW01006507">
    <property type="protein sequence ID" value="POM71402.1"/>
    <property type="molecule type" value="Genomic_DNA"/>
</dbReference>
<organism evidence="1 2">
    <name type="scientific">Phytophthora palmivora</name>
    <dbReference type="NCBI Taxonomy" id="4796"/>
    <lineage>
        <taxon>Eukaryota</taxon>
        <taxon>Sar</taxon>
        <taxon>Stramenopiles</taxon>
        <taxon>Oomycota</taxon>
        <taxon>Peronosporomycetes</taxon>
        <taxon>Peronosporales</taxon>
        <taxon>Peronosporaceae</taxon>
        <taxon>Phytophthora</taxon>
    </lineage>
</organism>
<dbReference type="Proteomes" id="UP000237271">
    <property type="component" value="Unassembled WGS sequence"/>
</dbReference>
<dbReference type="AlphaFoldDB" id="A0A2P4Y0Q6"/>
<sequence>MRAELFALKPGKLSMHDYVQKTRHLVSGITTIPFDMSSQVLVLGFVMREGMTRYCITCAEPK</sequence>
<protein>
    <submittedName>
        <fullName evidence="1">Polyprotein</fullName>
    </submittedName>
</protein>
<dbReference type="OrthoDB" id="117223at2759"/>
<proteinExistence type="predicted"/>
<name>A0A2P4Y0Q6_9STRA</name>
<evidence type="ECO:0000313" key="1">
    <source>
        <dbReference type="EMBL" id="POM71402.1"/>
    </source>
</evidence>
<reference evidence="1 2" key="1">
    <citation type="journal article" date="2017" name="Genome Biol. Evol.">
        <title>Phytophthora megakarya and P. palmivora, closely related causal agents of cacao black pod rot, underwent increases in genome sizes and gene numbers by different mechanisms.</title>
        <authorList>
            <person name="Ali S.S."/>
            <person name="Shao J."/>
            <person name="Lary D.J."/>
            <person name="Kronmiller B."/>
            <person name="Shen D."/>
            <person name="Strem M.D."/>
            <person name="Amoako-Attah I."/>
            <person name="Akrofi A.Y."/>
            <person name="Begoude B.A."/>
            <person name="Ten Hoopen G.M."/>
            <person name="Coulibaly K."/>
            <person name="Kebe B.I."/>
            <person name="Melnick R.L."/>
            <person name="Guiltinan M.J."/>
            <person name="Tyler B.M."/>
            <person name="Meinhardt L.W."/>
            <person name="Bailey B.A."/>
        </authorList>
    </citation>
    <scope>NUCLEOTIDE SEQUENCE [LARGE SCALE GENOMIC DNA]</scope>
    <source>
        <strain evidence="2">sbr112.9</strain>
    </source>
</reference>
<evidence type="ECO:0000313" key="2">
    <source>
        <dbReference type="Proteomes" id="UP000237271"/>
    </source>
</evidence>
<gene>
    <name evidence="1" type="ORF">PHPALM_12040</name>
</gene>
<comment type="caution">
    <text evidence="1">The sequence shown here is derived from an EMBL/GenBank/DDBJ whole genome shotgun (WGS) entry which is preliminary data.</text>
</comment>
<accession>A0A2P4Y0Q6</accession>